<dbReference type="Proteomes" id="UP000005561">
    <property type="component" value="Unassembled WGS sequence"/>
</dbReference>
<sequence length="352" mass="37624">MKRLCKFMREHVGITCVFLLILLILSMILAIGIGPVSIPFQTVWQVVLHHLTGIGDVEDIRMSTQNIVWHLRTPRVLMGAMVGSALTLSGVAMQSFTKNPLASPYVLGVSSGATFGASLAIVTGALSFLGAYSVQGGAFIGAMAAILIVYYMAKSGKEVAPIKLVLVGTAISAMFTAFSNFLIYKAPDDSKIREVTFWTLGSVASAQWEELLPLFVVLIPGFLCLYALSTSMNALLMGESSAVTLGININLVRKITVFLSAALTGTAVAVTGSIGFVGLVIPHIVRSMVGADHRKVIPISTLLGAIFLVWVDVGARMLDQPSEIPIGIITSMLGAPVFLWMIRVRKYSFGKS</sequence>
<dbReference type="FunFam" id="1.10.3470.10:FF:000001">
    <property type="entry name" value="Vitamin B12 ABC transporter permease BtuC"/>
    <property type="match status" value="1"/>
</dbReference>
<dbReference type="SUPFAM" id="SSF81345">
    <property type="entry name" value="ABC transporter involved in vitamin B12 uptake, BtuC"/>
    <property type="match status" value="1"/>
</dbReference>
<feature type="transmembrane region" description="Helical" evidence="8">
    <location>
        <begin position="211"/>
        <end position="228"/>
    </location>
</feature>
<evidence type="ECO:0000313" key="9">
    <source>
        <dbReference type="EMBL" id="EET60830.1"/>
    </source>
</evidence>
<feature type="transmembrane region" description="Helical" evidence="8">
    <location>
        <begin position="105"/>
        <end position="126"/>
    </location>
</feature>
<keyword evidence="6 8" id="KW-1133">Transmembrane helix</keyword>
<feature type="transmembrane region" description="Helical" evidence="8">
    <location>
        <begin position="258"/>
        <end position="284"/>
    </location>
</feature>
<evidence type="ECO:0000256" key="8">
    <source>
        <dbReference type="SAM" id="Phobius"/>
    </source>
</evidence>
<accession>C6LF91</accession>
<dbReference type="eggNOG" id="COG0609">
    <property type="taxonomic scope" value="Bacteria"/>
</dbReference>
<dbReference type="EMBL" id="ACCL02000009">
    <property type="protein sequence ID" value="EET60830.1"/>
    <property type="molecule type" value="Genomic_DNA"/>
</dbReference>
<feature type="transmembrane region" description="Helical" evidence="8">
    <location>
        <begin position="164"/>
        <end position="184"/>
    </location>
</feature>
<keyword evidence="3" id="KW-0813">Transport</keyword>
<dbReference type="Gene3D" id="1.10.3470.10">
    <property type="entry name" value="ABC transporter involved in vitamin B12 uptake, BtuC"/>
    <property type="match status" value="1"/>
</dbReference>
<name>C6LF91_9FIRM</name>
<protein>
    <submittedName>
        <fullName evidence="9">Iron chelate uptake ABC transporter, FeCT family, permease protein</fullName>
    </submittedName>
</protein>
<keyword evidence="5 8" id="KW-0812">Transmembrane</keyword>
<feature type="transmembrane region" description="Helical" evidence="8">
    <location>
        <begin position="12"/>
        <end position="34"/>
    </location>
</feature>
<dbReference type="CDD" id="cd06550">
    <property type="entry name" value="TM_ABC_iron-siderophores_like"/>
    <property type="match status" value="1"/>
</dbReference>
<dbReference type="InterPro" id="IPR000522">
    <property type="entry name" value="ABC_transptr_permease_BtuC"/>
</dbReference>
<evidence type="ECO:0000313" key="10">
    <source>
        <dbReference type="Proteomes" id="UP000005561"/>
    </source>
</evidence>
<dbReference type="AlphaFoldDB" id="C6LF91"/>
<feature type="transmembrane region" description="Helical" evidence="8">
    <location>
        <begin position="76"/>
        <end position="93"/>
    </location>
</feature>
<feature type="transmembrane region" description="Helical" evidence="8">
    <location>
        <begin position="296"/>
        <end position="318"/>
    </location>
</feature>
<comment type="subcellular location">
    <subcellularLocation>
        <location evidence="1">Cell membrane</location>
        <topology evidence="1">Multi-pass membrane protein</topology>
    </subcellularLocation>
</comment>
<keyword evidence="4" id="KW-1003">Cell membrane</keyword>
<dbReference type="STRING" id="168384.SAMN05660368_04040"/>
<feature type="transmembrane region" description="Helical" evidence="8">
    <location>
        <begin position="132"/>
        <end position="152"/>
    </location>
</feature>
<comment type="caution">
    <text evidence="9">The sequence shown here is derived from an EMBL/GenBank/DDBJ whole genome shotgun (WGS) entry which is preliminary data.</text>
</comment>
<evidence type="ECO:0000256" key="1">
    <source>
        <dbReference type="ARBA" id="ARBA00004651"/>
    </source>
</evidence>
<evidence type="ECO:0000256" key="4">
    <source>
        <dbReference type="ARBA" id="ARBA00022475"/>
    </source>
</evidence>
<organism evidence="9 10">
    <name type="scientific">Marvinbryantia formatexigens DSM 14469</name>
    <dbReference type="NCBI Taxonomy" id="478749"/>
    <lineage>
        <taxon>Bacteria</taxon>
        <taxon>Bacillati</taxon>
        <taxon>Bacillota</taxon>
        <taxon>Clostridia</taxon>
        <taxon>Lachnospirales</taxon>
        <taxon>Lachnospiraceae</taxon>
        <taxon>Marvinbryantia</taxon>
    </lineage>
</organism>
<keyword evidence="7 8" id="KW-0472">Membrane</keyword>
<dbReference type="PANTHER" id="PTHR30472:SF25">
    <property type="entry name" value="ABC TRANSPORTER PERMEASE PROTEIN MJ0876-RELATED"/>
    <property type="match status" value="1"/>
</dbReference>
<dbReference type="GO" id="GO:0022857">
    <property type="term" value="F:transmembrane transporter activity"/>
    <property type="evidence" value="ECO:0007669"/>
    <property type="project" value="InterPro"/>
</dbReference>
<evidence type="ECO:0000256" key="5">
    <source>
        <dbReference type="ARBA" id="ARBA00022692"/>
    </source>
</evidence>
<evidence type="ECO:0000256" key="2">
    <source>
        <dbReference type="ARBA" id="ARBA00007935"/>
    </source>
</evidence>
<dbReference type="Pfam" id="PF01032">
    <property type="entry name" value="FecCD"/>
    <property type="match status" value="1"/>
</dbReference>
<evidence type="ECO:0000256" key="3">
    <source>
        <dbReference type="ARBA" id="ARBA00022448"/>
    </source>
</evidence>
<dbReference type="PANTHER" id="PTHR30472">
    <property type="entry name" value="FERRIC ENTEROBACTIN TRANSPORT SYSTEM PERMEASE PROTEIN"/>
    <property type="match status" value="1"/>
</dbReference>
<evidence type="ECO:0000256" key="6">
    <source>
        <dbReference type="ARBA" id="ARBA00022989"/>
    </source>
</evidence>
<dbReference type="GO" id="GO:0005886">
    <property type="term" value="C:plasma membrane"/>
    <property type="evidence" value="ECO:0007669"/>
    <property type="project" value="UniProtKB-SubCell"/>
</dbReference>
<feature type="transmembrane region" description="Helical" evidence="8">
    <location>
        <begin position="324"/>
        <end position="342"/>
    </location>
</feature>
<proteinExistence type="inferred from homology"/>
<comment type="similarity">
    <text evidence="2">Belongs to the binding-protein-dependent transport system permease family. FecCD subfamily.</text>
</comment>
<dbReference type="OrthoDB" id="9792889at2"/>
<gene>
    <name evidence="9" type="ORF">BRYFOR_07293</name>
</gene>
<reference evidence="9" key="1">
    <citation type="submission" date="2009-07" db="EMBL/GenBank/DDBJ databases">
        <authorList>
            <person name="Weinstock G."/>
            <person name="Sodergren E."/>
            <person name="Clifton S."/>
            <person name="Fulton L."/>
            <person name="Fulton B."/>
            <person name="Courtney L."/>
            <person name="Fronick C."/>
            <person name="Harrison M."/>
            <person name="Strong C."/>
            <person name="Farmer C."/>
            <person name="Delahaunty K."/>
            <person name="Markovic C."/>
            <person name="Hall O."/>
            <person name="Minx P."/>
            <person name="Tomlinson C."/>
            <person name="Mitreva M."/>
            <person name="Nelson J."/>
            <person name="Hou S."/>
            <person name="Wollam A."/>
            <person name="Pepin K.H."/>
            <person name="Johnson M."/>
            <person name="Bhonagiri V."/>
            <person name="Nash W.E."/>
            <person name="Warren W."/>
            <person name="Chinwalla A."/>
            <person name="Mardis E.R."/>
            <person name="Wilson R.K."/>
        </authorList>
    </citation>
    <scope>NUCLEOTIDE SEQUENCE [LARGE SCALE GENOMIC DNA]</scope>
    <source>
        <strain evidence="9">DSM 14469</strain>
    </source>
</reference>
<dbReference type="InterPro" id="IPR037294">
    <property type="entry name" value="ABC_BtuC-like"/>
</dbReference>
<keyword evidence="10" id="KW-1185">Reference proteome</keyword>
<dbReference type="GO" id="GO:0033214">
    <property type="term" value="P:siderophore-iron import into cell"/>
    <property type="evidence" value="ECO:0007669"/>
    <property type="project" value="TreeGrafter"/>
</dbReference>
<evidence type="ECO:0000256" key="7">
    <source>
        <dbReference type="ARBA" id="ARBA00023136"/>
    </source>
</evidence>